<dbReference type="Proteomes" id="UP001055057">
    <property type="component" value="Unassembled WGS sequence"/>
</dbReference>
<accession>A0ABQ4U5M0</accession>
<reference evidence="1" key="1">
    <citation type="journal article" date="2021" name="Front. Microbiol.">
        <title>Comprehensive Comparative Genomics and Phenotyping of Methylobacterium Species.</title>
        <authorList>
            <person name="Alessa O."/>
            <person name="Ogura Y."/>
            <person name="Fujitani Y."/>
            <person name="Takami H."/>
            <person name="Hayashi T."/>
            <person name="Sahin N."/>
            <person name="Tani A."/>
        </authorList>
    </citation>
    <scope>NUCLEOTIDE SEQUENCE</scope>
    <source>
        <strain evidence="1">DSM 23632</strain>
    </source>
</reference>
<comment type="caution">
    <text evidence="1">The sequence shown here is derived from an EMBL/GenBank/DDBJ whole genome shotgun (WGS) entry which is preliminary data.</text>
</comment>
<dbReference type="EMBL" id="BPRB01000235">
    <property type="protein sequence ID" value="GJE61658.1"/>
    <property type="molecule type" value="Genomic_DNA"/>
</dbReference>
<protein>
    <recommendedName>
        <fullName evidence="3">SH3 domain-containing protein</fullName>
    </recommendedName>
</protein>
<evidence type="ECO:0008006" key="3">
    <source>
        <dbReference type="Google" id="ProtNLM"/>
    </source>
</evidence>
<proteinExistence type="predicted"/>
<evidence type="ECO:0000313" key="1">
    <source>
        <dbReference type="EMBL" id="GJE61658.1"/>
    </source>
</evidence>
<evidence type="ECO:0000313" key="2">
    <source>
        <dbReference type="Proteomes" id="UP001055057"/>
    </source>
</evidence>
<organism evidence="1 2">
    <name type="scientific">Methylobacterium trifolii</name>
    <dbReference type="NCBI Taxonomy" id="1003092"/>
    <lineage>
        <taxon>Bacteria</taxon>
        <taxon>Pseudomonadati</taxon>
        <taxon>Pseudomonadota</taxon>
        <taxon>Alphaproteobacteria</taxon>
        <taxon>Hyphomicrobiales</taxon>
        <taxon>Methylobacteriaceae</taxon>
        <taxon>Methylobacterium</taxon>
    </lineage>
</organism>
<sequence>MRGMALLALAGALVLGNDVARADEKVSGECLISVRGRTYRDGPCRITLYRGGGFLAGGGRGGEYFATVDIDAASGGAQAFWNGAEAESHAHDPLGDVVRQGGCWVNAKARVCAWRPGTRPRAEAPAFDEAPRVVPTAGSGSIDVPIVIGGSEKFDACTGAGHVVGLDPQGDGFLSVRSGPGGKPYSELDRLYNGSQVSICDEKGPWMGVVYGPRSMDCNTGTPWATRMPYTGPCKTGWIHSRYVKATAG</sequence>
<dbReference type="Gene3D" id="2.30.30.40">
    <property type="entry name" value="SH3 Domains"/>
    <property type="match status" value="1"/>
</dbReference>
<gene>
    <name evidence="1" type="ORF">MPOCJGCO_3781</name>
</gene>
<reference evidence="1" key="2">
    <citation type="submission" date="2021-08" db="EMBL/GenBank/DDBJ databases">
        <authorList>
            <person name="Tani A."/>
            <person name="Ola A."/>
            <person name="Ogura Y."/>
            <person name="Katsura K."/>
            <person name="Hayashi T."/>
        </authorList>
    </citation>
    <scope>NUCLEOTIDE SEQUENCE</scope>
    <source>
        <strain evidence="1">DSM 23632</strain>
    </source>
</reference>
<name>A0ABQ4U5M0_9HYPH</name>
<keyword evidence="2" id="KW-1185">Reference proteome</keyword>